<dbReference type="InterPro" id="IPR001245">
    <property type="entry name" value="Ser-Thr/Tyr_kinase_cat_dom"/>
</dbReference>
<dbReference type="SUPFAM" id="SSF56112">
    <property type="entry name" value="Protein kinase-like (PK-like)"/>
    <property type="match status" value="1"/>
</dbReference>
<dbReference type="RefSeq" id="XP_013895458.1">
    <property type="nucleotide sequence ID" value="XM_014040004.1"/>
</dbReference>
<dbReference type="AlphaFoldDB" id="A0A0D2KKY5"/>
<dbReference type="InterPro" id="IPR000719">
    <property type="entry name" value="Prot_kinase_dom"/>
</dbReference>
<dbReference type="GeneID" id="25728794"/>
<gene>
    <name evidence="3" type="ORF">MNEG_11523</name>
</gene>
<feature type="compositionally biased region" description="Polar residues" evidence="1">
    <location>
        <begin position="225"/>
        <end position="235"/>
    </location>
</feature>
<dbReference type="KEGG" id="mng:MNEG_11523"/>
<dbReference type="Gene3D" id="1.10.510.10">
    <property type="entry name" value="Transferase(Phosphotransferase) domain 1"/>
    <property type="match status" value="1"/>
</dbReference>
<dbReference type="EMBL" id="KK103002">
    <property type="protein sequence ID" value="KIY96438.1"/>
    <property type="molecule type" value="Genomic_DNA"/>
</dbReference>
<sequence length="841" mass="87730">MIMKTLWSAVTVTEQTHPRWVAPEMMRSNELSKASDVYSFAIVMYEALTWRMPYYAIKSPLIYMRVGIEEERPFIPPEGDLPGSPGGKRLDLYIELMKECWDPKPDKRPTFDQIAKRLKVQQSWAKLQPHVKDAGMPGTVVDKLRKQVEASKAAAAAAAAAAEAQAHAADAAGADPAASPEATKAAAEAAAAAQAAAAAAAALEAAQAAQAAPQRPSPPPTPSSGGQSNNTPMLTPQTSLDVLAAQAQGATVASVRPGRDDAPGYTGLQTIADKAALLTIQEAAAEGKSVSTTAPASLHSSLNGGGGGGASSSLEIGIGADPSHTGPPPQLGQNVPGICTFSSISAAAVNNAMAAAALGGGGIAAGGRGVSTLPPLPNSPQQAGGLAAGSPARQAGGEGLAGRGLGHLASIASRDDSGSTLGGPALQTISTLRTVSNGSTASQAAAAAVAAAPPANLPHQPPLQAQQQLLQQQHLQQQQQQQQQQQAAFHHQQQQQQQQQQLQPHVSLLDKLGMPLAEPVDTNPGSSWRERSRQQLIEFMGRGRPRRTSEPILEGGEAQDGSPSGAGGGAGGAQDGAGGPHGAVAGGAGAPGGAWDVRRTQSDLAGLAAGPDQGYPAPRASEDAVRSHPIPVSGPWVGGGLQQGGQMGGGGAAQPWQQAPPGQQHWQQQGPQQQQQQQHWQPQQQWQHQGLPPQQQWHPQQQWQQGPPQQHWQQQGPPQHWQQHQGPPQHWQQQQGPPQQWQQQQQQWQQGPHPQQQWRQPQVLEPGVRVVSQQPMSGHYGPPMGLQQPLSHGLPGGVPRVNMLQQQPPQLVSPGQGGQAPPAYAQSVGPASTVHSHWPGH</sequence>
<evidence type="ECO:0000259" key="2">
    <source>
        <dbReference type="PROSITE" id="PS50011"/>
    </source>
</evidence>
<dbReference type="STRING" id="145388.A0A0D2KKY5"/>
<organism evidence="3 4">
    <name type="scientific">Monoraphidium neglectum</name>
    <dbReference type="NCBI Taxonomy" id="145388"/>
    <lineage>
        <taxon>Eukaryota</taxon>
        <taxon>Viridiplantae</taxon>
        <taxon>Chlorophyta</taxon>
        <taxon>core chlorophytes</taxon>
        <taxon>Chlorophyceae</taxon>
        <taxon>CS clade</taxon>
        <taxon>Sphaeropleales</taxon>
        <taxon>Selenastraceae</taxon>
        <taxon>Monoraphidium</taxon>
    </lineage>
</organism>
<feature type="region of interest" description="Disordered" evidence="1">
    <location>
        <begin position="289"/>
        <end position="333"/>
    </location>
</feature>
<feature type="region of interest" description="Disordered" evidence="1">
    <location>
        <begin position="538"/>
        <end position="760"/>
    </location>
</feature>
<dbReference type="GO" id="GO:0005737">
    <property type="term" value="C:cytoplasm"/>
    <property type="evidence" value="ECO:0007669"/>
    <property type="project" value="TreeGrafter"/>
</dbReference>
<feature type="compositionally biased region" description="Low complexity" evidence="1">
    <location>
        <begin position="311"/>
        <end position="320"/>
    </location>
</feature>
<dbReference type="PROSITE" id="PS50011">
    <property type="entry name" value="PROTEIN_KINASE_DOM"/>
    <property type="match status" value="1"/>
</dbReference>
<feature type="compositionally biased region" description="Low complexity" evidence="1">
    <location>
        <begin position="462"/>
        <end position="503"/>
    </location>
</feature>
<feature type="compositionally biased region" description="Gly residues" evidence="1">
    <location>
        <begin position="564"/>
        <end position="592"/>
    </location>
</feature>
<dbReference type="Pfam" id="PF07714">
    <property type="entry name" value="PK_Tyr_Ser-Thr"/>
    <property type="match status" value="1"/>
</dbReference>
<dbReference type="GO" id="GO:0004672">
    <property type="term" value="F:protein kinase activity"/>
    <property type="evidence" value="ECO:0007669"/>
    <property type="project" value="InterPro"/>
</dbReference>
<dbReference type="PANTHER" id="PTHR23257:SF963">
    <property type="entry name" value="AT08303P"/>
    <property type="match status" value="1"/>
</dbReference>
<dbReference type="PANTHER" id="PTHR23257">
    <property type="entry name" value="SERINE-THREONINE PROTEIN KINASE"/>
    <property type="match status" value="1"/>
</dbReference>
<evidence type="ECO:0000313" key="4">
    <source>
        <dbReference type="Proteomes" id="UP000054498"/>
    </source>
</evidence>
<evidence type="ECO:0000256" key="1">
    <source>
        <dbReference type="SAM" id="MobiDB-lite"/>
    </source>
</evidence>
<feature type="domain" description="Protein kinase" evidence="2">
    <location>
        <begin position="1"/>
        <end position="125"/>
    </location>
</feature>
<dbReference type="InterPro" id="IPR050167">
    <property type="entry name" value="Ser_Thr_protein_kinase"/>
</dbReference>
<dbReference type="InterPro" id="IPR011009">
    <property type="entry name" value="Kinase-like_dom_sf"/>
</dbReference>
<feature type="region of interest" description="Disordered" evidence="1">
    <location>
        <begin position="773"/>
        <end position="841"/>
    </location>
</feature>
<feature type="compositionally biased region" description="Low complexity" evidence="1">
    <location>
        <begin position="653"/>
        <end position="760"/>
    </location>
</feature>
<dbReference type="OrthoDB" id="1890790at2759"/>
<dbReference type="GO" id="GO:0005524">
    <property type="term" value="F:ATP binding"/>
    <property type="evidence" value="ECO:0007669"/>
    <property type="project" value="InterPro"/>
</dbReference>
<feature type="region of interest" description="Disordered" evidence="1">
    <location>
        <begin position="371"/>
        <end position="401"/>
    </location>
</feature>
<dbReference type="Proteomes" id="UP000054498">
    <property type="component" value="Unassembled WGS sequence"/>
</dbReference>
<name>A0A0D2KKY5_9CHLO</name>
<evidence type="ECO:0000313" key="3">
    <source>
        <dbReference type="EMBL" id="KIY96438.1"/>
    </source>
</evidence>
<reference evidence="3 4" key="1">
    <citation type="journal article" date="2013" name="BMC Genomics">
        <title>Reconstruction of the lipid metabolism for the microalga Monoraphidium neglectum from its genome sequence reveals characteristics suitable for biofuel production.</title>
        <authorList>
            <person name="Bogen C."/>
            <person name="Al-Dilaimi A."/>
            <person name="Albersmeier A."/>
            <person name="Wichmann J."/>
            <person name="Grundmann M."/>
            <person name="Rupp O."/>
            <person name="Lauersen K.J."/>
            <person name="Blifernez-Klassen O."/>
            <person name="Kalinowski J."/>
            <person name="Goesmann A."/>
            <person name="Mussgnug J.H."/>
            <person name="Kruse O."/>
        </authorList>
    </citation>
    <scope>NUCLEOTIDE SEQUENCE [LARGE SCALE GENOMIC DNA]</scope>
    <source>
        <strain evidence="3 4">SAG 48.87</strain>
    </source>
</reference>
<feature type="region of interest" description="Disordered" evidence="1">
    <location>
        <begin position="207"/>
        <end position="235"/>
    </location>
</feature>
<proteinExistence type="predicted"/>
<protein>
    <recommendedName>
        <fullName evidence="2">Protein kinase domain-containing protein</fullName>
    </recommendedName>
</protein>
<feature type="region of interest" description="Disordered" evidence="1">
    <location>
        <begin position="451"/>
        <end position="503"/>
    </location>
</feature>
<accession>A0A0D2KKY5</accession>
<feature type="compositionally biased region" description="Gly residues" evidence="1">
    <location>
        <begin position="636"/>
        <end position="652"/>
    </location>
</feature>
<keyword evidence="4" id="KW-1185">Reference proteome</keyword>
<dbReference type="GO" id="GO:0007165">
    <property type="term" value="P:signal transduction"/>
    <property type="evidence" value="ECO:0007669"/>
    <property type="project" value="TreeGrafter"/>
</dbReference>